<feature type="non-terminal residue" evidence="2">
    <location>
        <position position="1"/>
    </location>
</feature>
<dbReference type="AlphaFoldDB" id="A0A433ST02"/>
<keyword evidence="1" id="KW-0812">Transmembrane</keyword>
<evidence type="ECO:0000313" key="3">
    <source>
        <dbReference type="Proteomes" id="UP000271974"/>
    </source>
</evidence>
<keyword evidence="1" id="KW-1133">Transmembrane helix</keyword>
<accession>A0A433ST02</accession>
<keyword evidence="3" id="KW-1185">Reference proteome</keyword>
<dbReference type="Proteomes" id="UP000271974">
    <property type="component" value="Unassembled WGS sequence"/>
</dbReference>
<comment type="caution">
    <text evidence="2">The sequence shown here is derived from an EMBL/GenBank/DDBJ whole genome shotgun (WGS) entry which is preliminary data.</text>
</comment>
<reference evidence="2 3" key="1">
    <citation type="submission" date="2019-01" db="EMBL/GenBank/DDBJ databases">
        <title>A draft genome assembly of the solar-powered sea slug Elysia chlorotica.</title>
        <authorList>
            <person name="Cai H."/>
            <person name="Li Q."/>
            <person name="Fang X."/>
            <person name="Li J."/>
            <person name="Curtis N.E."/>
            <person name="Altenburger A."/>
            <person name="Shibata T."/>
            <person name="Feng M."/>
            <person name="Maeda T."/>
            <person name="Schwartz J.A."/>
            <person name="Shigenobu S."/>
            <person name="Lundholm N."/>
            <person name="Nishiyama T."/>
            <person name="Yang H."/>
            <person name="Hasebe M."/>
            <person name="Li S."/>
            <person name="Pierce S.K."/>
            <person name="Wang J."/>
        </authorList>
    </citation>
    <scope>NUCLEOTIDE SEQUENCE [LARGE SCALE GENOMIC DNA]</scope>
    <source>
        <strain evidence="2">EC2010</strain>
        <tissue evidence="2">Whole organism of an adult</tissue>
    </source>
</reference>
<keyword evidence="1" id="KW-0472">Membrane</keyword>
<protein>
    <submittedName>
        <fullName evidence="2">Uncharacterized protein</fullName>
    </submittedName>
</protein>
<proteinExistence type="predicted"/>
<dbReference type="EMBL" id="RQTK01001072">
    <property type="protein sequence ID" value="RUS72396.1"/>
    <property type="molecule type" value="Genomic_DNA"/>
</dbReference>
<feature type="transmembrane region" description="Helical" evidence="1">
    <location>
        <begin position="113"/>
        <end position="136"/>
    </location>
</feature>
<sequence>GHGRLQLRDVPLAALVEQLAGRVQVLLLVVLMLMMMMLVLVLLILRRVVGVDDAVLVVHAVDELAACGAGHHGRVAGRARVRRLRHEQRRRRRVFVVALQGGRVHEGLLGVKLLLQAALLMLLLLLLCCDAAAAAGDGGGGLVRSRRAAGNAGTLAVVEMEGIRAGTGAVGDAGGCGEVEESRFALAVARSRVSQPGKTLRGSCWLCCGREWSPDGRSPGSASSRLLLGLGTGTALVVVVVAEAEAPVAGCGG</sequence>
<evidence type="ECO:0000313" key="2">
    <source>
        <dbReference type="EMBL" id="RUS72396.1"/>
    </source>
</evidence>
<gene>
    <name evidence="2" type="ORF">EGW08_019833</name>
</gene>
<organism evidence="2 3">
    <name type="scientific">Elysia chlorotica</name>
    <name type="common">Eastern emerald elysia</name>
    <name type="synonym">Sea slug</name>
    <dbReference type="NCBI Taxonomy" id="188477"/>
    <lineage>
        <taxon>Eukaryota</taxon>
        <taxon>Metazoa</taxon>
        <taxon>Spiralia</taxon>
        <taxon>Lophotrochozoa</taxon>
        <taxon>Mollusca</taxon>
        <taxon>Gastropoda</taxon>
        <taxon>Heterobranchia</taxon>
        <taxon>Euthyneura</taxon>
        <taxon>Panpulmonata</taxon>
        <taxon>Sacoglossa</taxon>
        <taxon>Placobranchoidea</taxon>
        <taxon>Plakobranchidae</taxon>
        <taxon>Elysia</taxon>
    </lineage>
</organism>
<evidence type="ECO:0000256" key="1">
    <source>
        <dbReference type="SAM" id="Phobius"/>
    </source>
</evidence>
<feature type="transmembrane region" description="Helical" evidence="1">
    <location>
        <begin position="25"/>
        <end position="45"/>
    </location>
</feature>
<name>A0A433ST02_ELYCH</name>